<dbReference type="InterPro" id="IPR006593">
    <property type="entry name" value="Cyt_b561/ferric_Rdtase_TM"/>
</dbReference>
<evidence type="ECO:0000256" key="3">
    <source>
        <dbReference type="ARBA" id="ARBA00022692"/>
    </source>
</evidence>
<dbReference type="PROSITE" id="PS50939">
    <property type="entry name" value="CYTOCHROME_B561"/>
    <property type="match status" value="1"/>
</dbReference>
<dbReference type="PANTHER" id="PTHR23130:SF171">
    <property type="entry name" value="OS01G0895300 PROTEIN"/>
    <property type="match status" value="1"/>
</dbReference>
<feature type="transmembrane region" description="Helical" evidence="7">
    <location>
        <begin position="277"/>
        <end position="297"/>
    </location>
</feature>
<organism evidence="9 10">
    <name type="scientific">Dracunculus medinensis</name>
    <name type="common">Guinea worm</name>
    <dbReference type="NCBI Taxonomy" id="318479"/>
    <lineage>
        <taxon>Eukaryota</taxon>
        <taxon>Metazoa</taxon>
        <taxon>Ecdysozoa</taxon>
        <taxon>Nematoda</taxon>
        <taxon>Chromadorea</taxon>
        <taxon>Rhabditida</taxon>
        <taxon>Spirurina</taxon>
        <taxon>Dracunculoidea</taxon>
        <taxon>Dracunculidae</taxon>
        <taxon>Dracunculus</taxon>
    </lineage>
</organism>
<evidence type="ECO:0000256" key="7">
    <source>
        <dbReference type="SAM" id="Phobius"/>
    </source>
</evidence>
<dbReference type="GO" id="GO:0016020">
    <property type="term" value="C:membrane"/>
    <property type="evidence" value="ECO:0007669"/>
    <property type="project" value="UniProtKB-SubCell"/>
</dbReference>
<keyword evidence="5 7" id="KW-1133">Transmembrane helix</keyword>
<reference evidence="10" key="1">
    <citation type="submission" date="2017-02" db="UniProtKB">
        <authorList>
            <consortium name="WormBaseParasite"/>
        </authorList>
    </citation>
    <scope>IDENTIFICATION</scope>
</reference>
<dbReference type="WBParaSite" id="DME_0000730201-mRNA-1">
    <property type="protein sequence ID" value="DME_0000730201-mRNA-1"/>
    <property type="gene ID" value="DME_0000730201"/>
</dbReference>
<dbReference type="SMART" id="SM00665">
    <property type="entry name" value="B561"/>
    <property type="match status" value="1"/>
</dbReference>
<protein>
    <submittedName>
        <fullName evidence="10">Cytochrome b561 domain-containing protein</fullName>
    </submittedName>
</protein>
<feature type="domain" description="Cytochrome b561" evidence="8">
    <location>
        <begin position="127"/>
        <end position="336"/>
    </location>
</feature>
<evidence type="ECO:0000313" key="9">
    <source>
        <dbReference type="Proteomes" id="UP000038040"/>
    </source>
</evidence>
<keyword evidence="4" id="KW-0249">Electron transport</keyword>
<feature type="transmembrane region" description="Helical" evidence="7">
    <location>
        <begin position="350"/>
        <end position="368"/>
    </location>
</feature>
<evidence type="ECO:0000313" key="10">
    <source>
        <dbReference type="WBParaSite" id="DME_0000730201-mRNA-1"/>
    </source>
</evidence>
<evidence type="ECO:0000256" key="1">
    <source>
        <dbReference type="ARBA" id="ARBA00004370"/>
    </source>
</evidence>
<dbReference type="AlphaFoldDB" id="A0A0N4UI82"/>
<evidence type="ECO:0000256" key="2">
    <source>
        <dbReference type="ARBA" id="ARBA00022448"/>
    </source>
</evidence>
<keyword evidence="2" id="KW-0813">Transport</keyword>
<evidence type="ECO:0000259" key="8">
    <source>
        <dbReference type="PROSITE" id="PS50939"/>
    </source>
</evidence>
<name>A0A0N4UI82_DRAME</name>
<dbReference type="CDD" id="cd08760">
    <property type="entry name" value="Cyt_b561_FRRS1_like"/>
    <property type="match status" value="1"/>
</dbReference>
<keyword evidence="3 7" id="KW-0812">Transmembrane</keyword>
<accession>A0A0N4UI82</accession>
<feature type="transmembrane region" description="Helical" evidence="7">
    <location>
        <begin position="246"/>
        <end position="265"/>
    </location>
</feature>
<comment type="subcellular location">
    <subcellularLocation>
        <location evidence="1">Membrane</location>
    </subcellularLocation>
</comment>
<feature type="transmembrane region" description="Helical" evidence="7">
    <location>
        <begin position="317"/>
        <end position="338"/>
    </location>
</feature>
<feature type="transmembrane region" description="Helical" evidence="7">
    <location>
        <begin position="205"/>
        <end position="226"/>
    </location>
</feature>
<evidence type="ECO:0000256" key="5">
    <source>
        <dbReference type="ARBA" id="ARBA00022989"/>
    </source>
</evidence>
<proteinExistence type="predicted"/>
<evidence type="ECO:0000256" key="4">
    <source>
        <dbReference type="ARBA" id="ARBA00022982"/>
    </source>
</evidence>
<dbReference type="Proteomes" id="UP000038040">
    <property type="component" value="Unplaced"/>
</dbReference>
<dbReference type="Gene3D" id="1.20.120.1770">
    <property type="match status" value="1"/>
</dbReference>
<feature type="transmembrane region" description="Helical" evidence="7">
    <location>
        <begin position="374"/>
        <end position="405"/>
    </location>
</feature>
<keyword evidence="6 7" id="KW-0472">Membrane</keyword>
<feature type="transmembrane region" description="Helical" evidence="7">
    <location>
        <begin position="158"/>
        <end position="184"/>
    </location>
</feature>
<dbReference type="PANTHER" id="PTHR23130">
    <property type="entry name" value="CYTOCHROME B561 AND DOMON DOMAIN-CONTAINING PROTEIN"/>
    <property type="match status" value="1"/>
</dbReference>
<sequence length="409" mass="46953">LTYGSLSTIGCGKTKNCWFQPSGCEKLGAEEHCNSSVKWFVMADGVQFELEAIITDLEPNNAYWIAIGISKDIWMGDDSVMECVISADGKGQSFISFNDETNNKQLLQKQMHSVNDGEQFPWITEQLVSFCRYNCTDEKFIIAEMKQSNVSRYWRYRFAVIHGIFSLFAWFVLGSSAILLARFFKPLWPRKKLLGTAVWFQLHRDFWIFSILLQILAVFLIIYQAGRLYECSYECTSDDWSKKMHVITGIAATALALFQPMLALLRPGPNHKFRPIFNWLHWFIGMTAWSFAITTIVLSVPMGKTGLQRVFGHTPTWIIASYIIFFLLICVVLEFLAATSERRIDKIGMILMNFLFKIIGMTKLNLWLKKMVKFATVRICIFVVHMAVAIAVSLIISIMLLYILWSHSP</sequence>
<evidence type="ECO:0000256" key="6">
    <source>
        <dbReference type="ARBA" id="ARBA00023136"/>
    </source>
</evidence>